<proteinExistence type="predicted"/>
<evidence type="ECO:0000313" key="3">
    <source>
        <dbReference type="Proteomes" id="UP000009173"/>
    </source>
</evidence>
<dbReference type="KEGG" id="dvl:Dvul_1049"/>
<dbReference type="AlphaFoldDB" id="A0A0H3A6F6"/>
<dbReference type="EMBL" id="CP000527">
    <property type="protein sequence ID" value="ABM28069.1"/>
    <property type="molecule type" value="Genomic_DNA"/>
</dbReference>
<feature type="domain" description="HTH cro/C1-type" evidence="1">
    <location>
        <begin position="47"/>
        <end position="87"/>
    </location>
</feature>
<evidence type="ECO:0000259" key="1">
    <source>
        <dbReference type="PROSITE" id="PS50943"/>
    </source>
</evidence>
<dbReference type="SUPFAM" id="SSF51306">
    <property type="entry name" value="LexA/Signal peptidase"/>
    <property type="match status" value="1"/>
</dbReference>
<dbReference type="HOGENOM" id="CLU_066192_1_5_7"/>
<gene>
    <name evidence="2" type="ordered locus">Dvul_1049</name>
</gene>
<accession>A0A0H3A6F6</accession>
<reference evidence="3" key="1">
    <citation type="journal article" date="2009" name="Environ. Microbiol.">
        <title>Contribution of mobile genetic elements to Desulfovibrio vulgaris genome plasticity.</title>
        <authorList>
            <person name="Walker C.B."/>
            <person name="Stolyar S."/>
            <person name="Chivian D."/>
            <person name="Pinel N."/>
            <person name="Gabster J.A."/>
            <person name="Dehal P.S."/>
            <person name="He Z."/>
            <person name="Yang Z.K."/>
            <person name="Yen H.C."/>
            <person name="Zhou J."/>
            <person name="Wall J.D."/>
            <person name="Hazen T.C."/>
            <person name="Arkin A.P."/>
            <person name="Stahl D.A."/>
        </authorList>
    </citation>
    <scope>NUCLEOTIDE SEQUENCE [LARGE SCALE GENOMIC DNA]</scope>
    <source>
        <strain evidence="3">DP4</strain>
    </source>
</reference>
<dbReference type="Proteomes" id="UP000009173">
    <property type="component" value="Chromosome"/>
</dbReference>
<name>A0A0H3A6F6_NITV4</name>
<dbReference type="Pfam" id="PF01381">
    <property type="entry name" value="HTH_3"/>
    <property type="match status" value="1"/>
</dbReference>
<dbReference type="Gene3D" id="2.10.109.10">
    <property type="entry name" value="Umud Fragment, subunit A"/>
    <property type="match status" value="1"/>
</dbReference>
<sequence length="257" mass="28375">MTRTSPKKSSIPPVKLAGGDDMALEHELLAGIKRMCEEQWRGNVSSMARDLRMPQATLNQFLNGVRKPGYETLTRMLDALGIKIVWPGQGEQTTRPVQICAGDIPEDVARSYRAIPVVTERDALNKSAPSSPEAWAMVWKTHPAILQRTNLVCVRVSQDSMAPLLHVGDYVIIDRADCVVTEQGHGNIFLVNDPQDGPTIKRARIQSTPTSTVLFCYCDNVRIPPSFIQIPQDDDNYLSHGVLGGRVVMITSSALQK</sequence>
<dbReference type="InterPro" id="IPR001387">
    <property type="entry name" value="Cro/C1-type_HTH"/>
</dbReference>
<dbReference type="InterPro" id="IPR036286">
    <property type="entry name" value="LexA/Signal_pep-like_sf"/>
</dbReference>
<dbReference type="SUPFAM" id="SSF47413">
    <property type="entry name" value="lambda repressor-like DNA-binding domains"/>
    <property type="match status" value="1"/>
</dbReference>
<organism evidence="2 3">
    <name type="scientific">Nitratidesulfovibrio vulgaris (strain DP4)</name>
    <name type="common">Desulfovibrio vulgaris</name>
    <dbReference type="NCBI Taxonomy" id="391774"/>
    <lineage>
        <taxon>Bacteria</taxon>
        <taxon>Pseudomonadati</taxon>
        <taxon>Thermodesulfobacteriota</taxon>
        <taxon>Desulfovibrionia</taxon>
        <taxon>Desulfovibrionales</taxon>
        <taxon>Desulfovibrionaceae</taxon>
        <taxon>Nitratidesulfovibrio</taxon>
    </lineage>
</organism>
<dbReference type="GO" id="GO:0003677">
    <property type="term" value="F:DNA binding"/>
    <property type="evidence" value="ECO:0007669"/>
    <property type="project" value="InterPro"/>
</dbReference>
<protein>
    <submittedName>
        <fullName evidence="2">Peptidase S24, S26A and S26B</fullName>
    </submittedName>
</protein>
<dbReference type="CDD" id="cd06462">
    <property type="entry name" value="Peptidase_S24_S26"/>
    <property type="match status" value="1"/>
</dbReference>
<evidence type="ECO:0000313" key="2">
    <source>
        <dbReference type="EMBL" id="ABM28069.1"/>
    </source>
</evidence>
<dbReference type="PROSITE" id="PS50943">
    <property type="entry name" value="HTH_CROC1"/>
    <property type="match status" value="1"/>
</dbReference>
<dbReference type="InterPro" id="IPR010982">
    <property type="entry name" value="Lambda_DNA-bd_dom_sf"/>
</dbReference>